<name>A0A0A1GW98_9LACO</name>
<dbReference type="Proteomes" id="UP000031620">
    <property type="component" value="Chromosome"/>
</dbReference>
<proteinExistence type="predicted"/>
<dbReference type="PANTHER" id="PTHR43252">
    <property type="entry name" value="TRANSCRIPTIONAL REGULATOR YQJI"/>
    <property type="match status" value="1"/>
</dbReference>
<dbReference type="InterPro" id="IPR036388">
    <property type="entry name" value="WH-like_DNA-bd_sf"/>
</dbReference>
<evidence type="ECO:0000259" key="1">
    <source>
        <dbReference type="Pfam" id="PF03551"/>
    </source>
</evidence>
<evidence type="ECO:0000313" key="3">
    <source>
        <dbReference type="Proteomes" id="UP000031620"/>
    </source>
</evidence>
<dbReference type="InterPro" id="IPR005149">
    <property type="entry name" value="Tscrpt_reg_PadR_N"/>
</dbReference>
<organism evidence="2 3">
    <name type="scientific">Paucilactobacillus hokkaidonensis JCM 18461</name>
    <dbReference type="NCBI Taxonomy" id="1291742"/>
    <lineage>
        <taxon>Bacteria</taxon>
        <taxon>Bacillati</taxon>
        <taxon>Bacillota</taxon>
        <taxon>Bacilli</taxon>
        <taxon>Lactobacillales</taxon>
        <taxon>Lactobacillaceae</taxon>
        <taxon>Paucilactobacillus</taxon>
    </lineage>
</organism>
<sequence length="188" mass="21836">MYELLILGVLRGRDMSGYKLGLVLEGSLVPRREISNGVLYPLINRLAAQGYIEITEKHDGPRNKKMTHITELGKQRFQELMMAPVSIDSKRESIYRFKFRSMDGVKAEAQHKILAEYEANVQTDLNIYQQVQVHLKEKMTSKPTDYERLKSAVRALELSIDICKTKQNWIDNYKVEMKQEEKQNGTKE</sequence>
<dbReference type="Pfam" id="PF03551">
    <property type="entry name" value="PadR"/>
    <property type="match status" value="1"/>
</dbReference>
<dbReference type="SUPFAM" id="SSF46785">
    <property type="entry name" value="Winged helix' DNA-binding domain"/>
    <property type="match status" value="1"/>
</dbReference>
<dbReference type="InterPro" id="IPR036390">
    <property type="entry name" value="WH_DNA-bd_sf"/>
</dbReference>
<dbReference type="HOGENOM" id="CLU_089258_3_1_9"/>
<feature type="domain" description="Transcription regulator PadR N-terminal" evidence="1">
    <location>
        <begin position="6"/>
        <end position="79"/>
    </location>
</feature>
<evidence type="ECO:0000313" key="2">
    <source>
        <dbReference type="EMBL" id="BAP86275.1"/>
    </source>
</evidence>
<dbReference type="RefSeq" id="WP_041094334.1">
    <property type="nucleotide sequence ID" value="NZ_AP014680.1"/>
</dbReference>
<gene>
    <name evidence="2" type="ORF">LOOC260_117690</name>
</gene>
<dbReference type="KEGG" id="lho:LOOC260_117690"/>
<dbReference type="EMBL" id="AP014680">
    <property type="protein sequence ID" value="BAP86275.1"/>
    <property type="molecule type" value="Genomic_DNA"/>
</dbReference>
<dbReference type="AlphaFoldDB" id="A0A0A1GW98"/>
<dbReference type="PANTHER" id="PTHR43252:SF6">
    <property type="entry name" value="NEGATIVE TRANSCRIPTION REGULATOR PADR"/>
    <property type="match status" value="1"/>
</dbReference>
<accession>A0A0A1GW98</accession>
<reference evidence="2 3" key="1">
    <citation type="submission" date="2014-11" db="EMBL/GenBank/DDBJ databases">
        <title>Complete genome sequence and analysis of Lactobacillus hokkaidonensis LOOC260T.</title>
        <authorList>
            <person name="Tanizawa Y."/>
            <person name="Tohno M."/>
            <person name="Kaminuma E."/>
            <person name="Nakamura Y."/>
            <person name="Arita M."/>
        </authorList>
    </citation>
    <scope>NUCLEOTIDE SEQUENCE [LARGE SCALE GENOMIC DNA]</scope>
    <source>
        <strain evidence="2 3">LOOC260</strain>
    </source>
</reference>
<protein>
    <submittedName>
        <fullName evidence="2">Transcriptional regulator</fullName>
    </submittedName>
</protein>
<dbReference type="Gene3D" id="1.10.10.10">
    <property type="entry name" value="Winged helix-like DNA-binding domain superfamily/Winged helix DNA-binding domain"/>
    <property type="match status" value="1"/>
</dbReference>
<dbReference type="STRING" id="1291742.LOOC260_117690"/>